<dbReference type="OrthoDB" id="7856966at2"/>
<dbReference type="RefSeq" id="WP_106266763.1">
    <property type="nucleotide sequence ID" value="NZ_PVTQ01000012.1"/>
</dbReference>
<dbReference type="Gene3D" id="2.30.42.10">
    <property type="match status" value="1"/>
</dbReference>
<organism evidence="2 3">
    <name type="scientific">Donghicola tyrosinivorans</name>
    <dbReference type="NCBI Taxonomy" id="1652492"/>
    <lineage>
        <taxon>Bacteria</taxon>
        <taxon>Pseudomonadati</taxon>
        <taxon>Pseudomonadota</taxon>
        <taxon>Alphaproteobacteria</taxon>
        <taxon>Rhodobacterales</taxon>
        <taxon>Roseobacteraceae</taxon>
        <taxon>Donghicola</taxon>
    </lineage>
</organism>
<keyword evidence="1" id="KW-0472">Membrane</keyword>
<dbReference type="EMBL" id="PVTQ01000012">
    <property type="protein sequence ID" value="PRY86481.1"/>
    <property type="molecule type" value="Genomic_DNA"/>
</dbReference>
<dbReference type="AlphaFoldDB" id="A0A2T0WIE2"/>
<keyword evidence="1" id="KW-0812">Transmembrane</keyword>
<reference evidence="2 3" key="1">
    <citation type="submission" date="2018-03" db="EMBL/GenBank/DDBJ databases">
        <title>Genomic Encyclopedia of Archaeal and Bacterial Type Strains, Phase II (KMG-II): from individual species to whole genera.</title>
        <authorList>
            <person name="Goeker M."/>
        </authorList>
    </citation>
    <scope>NUCLEOTIDE SEQUENCE [LARGE SCALE GENOMIC DNA]</scope>
    <source>
        <strain evidence="2 3">DSM 100212</strain>
    </source>
</reference>
<sequence>MSTEPASNDTDSKSPPAHRLKLKALDVAAIALGLKSGDELIAVNGLPFDGGEMQLRERFGRKGITVALTFEREGRKFVVLASNPNLGTWTRGAEYDAAEAAKNAKRILPDGLINWEVYRDINDVYDLQQQRPSALAIALTPLWLAQMRLWTPLAIWVATIIVTAPIGLYVVLLTQVLAWTYFWNTGPEFFRRDRIARGMKPFMVIAASSEAKVHGYLKKEFPELHFVYDPVPRVEEHEVEAL</sequence>
<accession>A0A2T0WIE2</accession>
<keyword evidence="3" id="KW-1185">Reference proteome</keyword>
<dbReference type="InterPro" id="IPR036034">
    <property type="entry name" value="PDZ_sf"/>
</dbReference>
<evidence type="ECO:0008006" key="4">
    <source>
        <dbReference type="Google" id="ProtNLM"/>
    </source>
</evidence>
<name>A0A2T0WIE2_9RHOB</name>
<evidence type="ECO:0000256" key="1">
    <source>
        <dbReference type="SAM" id="Phobius"/>
    </source>
</evidence>
<proteinExistence type="predicted"/>
<keyword evidence="1" id="KW-1133">Transmembrane helix</keyword>
<evidence type="ECO:0000313" key="2">
    <source>
        <dbReference type="EMBL" id="PRY86481.1"/>
    </source>
</evidence>
<protein>
    <recommendedName>
        <fullName evidence="4">PDZ domain-containing protein</fullName>
    </recommendedName>
</protein>
<feature type="transmembrane region" description="Helical" evidence="1">
    <location>
        <begin position="153"/>
        <end position="182"/>
    </location>
</feature>
<dbReference type="Proteomes" id="UP000238392">
    <property type="component" value="Unassembled WGS sequence"/>
</dbReference>
<comment type="caution">
    <text evidence="2">The sequence shown here is derived from an EMBL/GenBank/DDBJ whole genome shotgun (WGS) entry which is preliminary data.</text>
</comment>
<gene>
    <name evidence="2" type="ORF">CLV74_112120</name>
</gene>
<dbReference type="SUPFAM" id="SSF50156">
    <property type="entry name" value="PDZ domain-like"/>
    <property type="match status" value="1"/>
</dbReference>
<evidence type="ECO:0000313" key="3">
    <source>
        <dbReference type="Proteomes" id="UP000238392"/>
    </source>
</evidence>